<keyword evidence="3" id="KW-1185">Reference proteome</keyword>
<evidence type="ECO:0000259" key="1">
    <source>
        <dbReference type="Pfam" id="PF01755"/>
    </source>
</evidence>
<organism evidence="2 3">
    <name type="scientific">Moraxella catarrhalis</name>
    <name type="common">Branhamella catarrhalis</name>
    <dbReference type="NCBI Taxonomy" id="480"/>
    <lineage>
        <taxon>Bacteria</taxon>
        <taxon>Pseudomonadati</taxon>
        <taxon>Pseudomonadota</taxon>
        <taxon>Gammaproteobacteria</taxon>
        <taxon>Moraxellales</taxon>
        <taxon>Moraxellaceae</taxon>
        <taxon>Moraxella</taxon>
    </lineage>
</organism>
<dbReference type="InterPro" id="IPR002654">
    <property type="entry name" value="Glyco_trans_25"/>
</dbReference>
<evidence type="ECO:0000313" key="3">
    <source>
        <dbReference type="Proteomes" id="UP000078228"/>
    </source>
</evidence>
<dbReference type="CDD" id="cd06532">
    <property type="entry name" value="Glyco_transf_25"/>
    <property type="match status" value="1"/>
</dbReference>
<gene>
    <name evidence="2" type="ORF">AO384_1853</name>
</gene>
<dbReference type="Pfam" id="PF01755">
    <property type="entry name" value="Glyco_transf_25"/>
    <property type="match status" value="1"/>
</dbReference>
<dbReference type="EMBL" id="LXHC01000028">
    <property type="protein sequence ID" value="OAU94496.1"/>
    <property type="molecule type" value="Genomic_DNA"/>
</dbReference>
<proteinExistence type="predicted"/>
<protein>
    <submittedName>
        <fullName evidence="2">LgtB</fullName>
    </submittedName>
</protein>
<dbReference type="AlphaFoldDB" id="A0A198UDK5"/>
<accession>A0A198UDK5</accession>
<dbReference type="PATRIC" id="fig|480.237.peg.501"/>
<evidence type="ECO:0000313" key="2">
    <source>
        <dbReference type="EMBL" id="OAU94496.1"/>
    </source>
</evidence>
<feature type="domain" description="Glycosyl transferase family 25" evidence="1">
    <location>
        <begin position="1"/>
        <end position="177"/>
    </location>
</feature>
<comment type="caution">
    <text evidence="2">The sequence shown here is derived from an EMBL/GenBank/DDBJ whole genome shotgun (WGS) entry which is preliminary data.</text>
</comment>
<name>A0A198UDK5_MORCA</name>
<reference evidence="2 3" key="1">
    <citation type="journal article" date="2016" name="Genome Biol. Evol.">
        <title>Comparative Genomic Analyses of the Moraxella catarrhalis Serosensitive and Seroresistant Lineages Demonstrate Their Independent Evolution.</title>
        <authorList>
            <person name="Earl J.P."/>
            <person name="de Vries S.P."/>
            <person name="Ahmed A."/>
            <person name="Powell E."/>
            <person name="Schultz M.P."/>
            <person name="Hermans P.W."/>
            <person name="Hill D.J."/>
            <person name="Zhou Z."/>
            <person name="Constantinidou C.I."/>
            <person name="Hu F.Z."/>
            <person name="Bootsma H.J."/>
            <person name="Ehrlich G.D."/>
        </authorList>
    </citation>
    <scope>NUCLEOTIDE SEQUENCE [LARGE SCALE GENOMIC DNA]</scope>
    <source>
        <strain evidence="2 3">Z7542</strain>
    </source>
</reference>
<dbReference type="Proteomes" id="UP000078228">
    <property type="component" value="Unassembled WGS sequence"/>
</dbReference>
<dbReference type="OrthoDB" id="9816113at2"/>
<sequence>MMKNYVISLTTASARRDHIIREFGKQGVDFEFFDAITPEQVPSLAKTFHINIENSSLTQGELACLFSHVCLWQKAIDDNLDYIAIFEDDIYLGENADTFLNNTDWIPQSCGLIKIEHFIDKLHLGRSVGTIANRAIKPLKEFNWGTAGYLINQEMIDELLSLLQTMQILDTPIDHLMFEYAILQKHLPVYQLTPALCVQSDRPNEPSRSDTLKSTLENERQQQRAKVAKIQLDATQKLIRECKRPLLQLKALIQKQTVTFK</sequence>